<organism evidence="2 3">
    <name type="scientific">Enterococcus canintestini</name>
    <dbReference type="NCBI Taxonomy" id="317010"/>
    <lineage>
        <taxon>Bacteria</taxon>
        <taxon>Bacillati</taxon>
        <taxon>Bacillota</taxon>
        <taxon>Bacilli</taxon>
        <taxon>Lactobacillales</taxon>
        <taxon>Enterococcaceae</taxon>
        <taxon>Enterococcus</taxon>
    </lineage>
</organism>
<sequence length="172" mass="18983">MYANYTERSLLMNKIFFATILIVSTLIGCSPSFANEINSSKNEIEISYDLIQNEDQHFNISTKEGTIEITIEEISDNTISALRTIKSGTYLIKYSSPGAWKASFKAKITSGKMTSVFSGNVSPTTGTISQKNLRIINSKESRYSFVWTKGYINNSDGIKATISGNSLKVSGF</sequence>
<gene>
    <name evidence="2" type="ORF">RU96_GL000029</name>
</gene>
<evidence type="ECO:0000313" key="3">
    <source>
        <dbReference type="Proteomes" id="UP000182835"/>
    </source>
</evidence>
<protein>
    <recommendedName>
        <fullName evidence="1">DUF5626 domain-containing protein</fullName>
    </recommendedName>
</protein>
<evidence type="ECO:0000313" key="2">
    <source>
        <dbReference type="EMBL" id="OJG16562.1"/>
    </source>
</evidence>
<proteinExistence type="predicted"/>
<reference evidence="2 3" key="1">
    <citation type="submission" date="2014-12" db="EMBL/GenBank/DDBJ databases">
        <title>Draft genome sequences of 29 type strains of Enterococci.</title>
        <authorList>
            <person name="Zhong Z."/>
            <person name="Sun Z."/>
            <person name="Liu W."/>
            <person name="Zhang W."/>
            <person name="Zhang H."/>
        </authorList>
    </citation>
    <scope>NUCLEOTIDE SEQUENCE [LARGE SCALE GENOMIC DNA]</scope>
    <source>
        <strain evidence="2 3">DSM 21207</strain>
    </source>
</reference>
<dbReference type="Proteomes" id="UP000182835">
    <property type="component" value="Unassembled WGS sequence"/>
</dbReference>
<dbReference type="InterPro" id="IPR040491">
    <property type="entry name" value="DUF5626"/>
</dbReference>
<accession>A0A1L8RA17</accession>
<name>A0A1L8RA17_9ENTE</name>
<dbReference type="Gene3D" id="2.60.40.3860">
    <property type="match status" value="1"/>
</dbReference>
<dbReference type="EMBL" id="JXKG01000001">
    <property type="protein sequence ID" value="OJG16562.1"/>
    <property type="molecule type" value="Genomic_DNA"/>
</dbReference>
<dbReference type="AlphaFoldDB" id="A0A1L8RA17"/>
<dbReference type="Pfam" id="PF18540">
    <property type="entry name" value="DUF5626"/>
    <property type="match status" value="1"/>
</dbReference>
<comment type="caution">
    <text evidence="2">The sequence shown here is derived from an EMBL/GenBank/DDBJ whole genome shotgun (WGS) entry which is preliminary data.</text>
</comment>
<feature type="domain" description="DUF5626" evidence="1">
    <location>
        <begin position="49"/>
        <end position="169"/>
    </location>
</feature>
<evidence type="ECO:0000259" key="1">
    <source>
        <dbReference type="Pfam" id="PF18540"/>
    </source>
</evidence>